<comment type="caution">
    <text evidence="2">The sequence shown here is derived from an EMBL/GenBank/DDBJ whole genome shotgun (WGS) entry which is preliminary data.</text>
</comment>
<organism evidence="2 3">
    <name type="scientific">Colletotrichum plurivorum</name>
    <dbReference type="NCBI Taxonomy" id="2175906"/>
    <lineage>
        <taxon>Eukaryota</taxon>
        <taxon>Fungi</taxon>
        <taxon>Dikarya</taxon>
        <taxon>Ascomycota</taxon>
        <taxon>Pezizomycotina</taxon>
        <taxon>Sordariomycetes</taxon>
        <taxon>Hypocreomycetidae</taxon>
        <taxon>Glomerellales</taxon>
        <taxon>Glomerellaceae</taxon>
        <taxon>Colletotrichum</taxon>
        <taxon>Colletotrichum orchidearum species complex</taxon>
    </lineage>
</organism>
<evidence type="ECO:0000313" key="2">
    <source>
        <dbReference type="EMBL" id="KAF6828176.1"/>
    </source>
</evidence>
<protein>
    <submittedName>
        <fullName evidence="2">Uncharacterized protein</fullName>
    </submittedName>
</protein>
<keyword evidence="1" id="KW-0812">Transmembrane</keyword>
<dbReference type="AlphaFoldDB" id="A0A8H6KCF5"/>
<keyword evidence="1" id="KW-0472">Membrane</keyword>
<name>A0A8H6KCF5_9PEZI</name>
<reference evidence="2" key="1">
    <citation type="journal article" date="2020" name="Phytopathology">
        <title>Genome Sequence Resources of Colletotrichum truncatum, C. plurivorum, C. musicola, and C. sojae: Four Species Pathogenic to Soybean (Glycine max).</title>
        <authorList>
            <person name="Rogerio F."/>
            <person name="Boufleur T.R."/>
            <person name="Ciampi-Guillardi M."/>
            <person name="Sukno S.A."/>
            <person name="Thon M.R."/>
            <person name="Massola Junior N.S."/>
            <person name="Baroncelli R."/>
        </authorList>
    </citation>
    <scope>NUCLEOTIDE SEQUENCE</scope>
    <source>
        <strain evidence="2">LFN00145</strain>
    </source>
</reference>
<dbReference type="Proteomes" id="UP000654918">
    <property type="component" value="Unassembled WGS sequence"/>
</dbReference>
<dbReference type="EMBL" id="WIGO01000126">
    <property type="protein sequence ID" value="KAF6828176.1"/>
    <property type="molecule type" value="Genomic_DNA"/>
</dbReference>
<proteinExistence type="predicted"/>
<evidence type="ECO:0000313" key="3">
    <source>
        <dbReference type="Proteomes" id="UP000654918"/>
    </source>
</evidence>
<sequence length="191" mass="20795">MSILGEAGRRPRPGFEIRISDGGPDFAGSGLHTGLRSLCVMTQQAASASGKTNKYPVFEPRMILLTLLEGQPSIFATRLQDGGMLPDDGKPEGEFTVMVSMGFVLGLNCFLLVISHRRCDLRDNEICSDETGNALCMQMAVALTGVNGYLSQGPDQIAEEERRYAASGNKPPEIIDEVVWKWSVQDDRNGN</sequence>
<gene>
    <name evidence="2" type="ORF">CPLU01_08655</name>
</gene>
<accession>A0A8H6KCF5</accession>
<keyword evidence="3" id="KW-1185">Reference proteome</keyword>
<evidence type="ECO:0000256" key="1">
    <source>
        <dbReference type="SAM" id="Phobius"/>
    </source>
</evidence>
<keyword evidence="1" id="KW-1133">Transmembrane helix</keyword>
<feature type="transmembrane region" description="Helical" evidence="1">
    <location>
        <begin position="95"/>
        <end position="114"/>
    </location>
</feature>